<dbReference type="SMART" id="SM00450">
    <property type="entry name" value="RHOD"/>
    <property type="match status" value="2"/>
</dbReference>
<feature type="signal peptide" evidence="2">
    <location>
        <begin position="1"/>
        <end position="23"/>
    </location>
</feature>
<proteinExistence type="predicted"/>
<evidence type="ECO:0000259" key="3">
    <source>
        <dbReference type="PROSITE" id="PS50206"/>
    </source>
</evidence>
<name>A0ABQ6LS43_9RHOB</name>
<gene>
    <name evidence="4" type="ORF">LNKW23_36460</name>
</gene>
<dbReference type="PROSITE" id="PS50206">
    <property type="entry name" value="RHODANESE_3"/>
    <property type="match status" value="2"/>
</dbReference>
<accession>A0ABQ6LS43</accession>
<dbReference type="InterPro" id="IPR051126">
    <property type="entry name" value="Thiosulfate_sulfurtransferase"/>
</dbReference>
<comment type="caution">
    <text evidence="4">The sequence shown here is derived from an EMBL/GenBank/DDBJ whole genome shotgun (WGS) entry which is preliminary data.</text>
</comment>
<dbReference type="PANTHER" id="PTHR43855:SF1">
    <property type="entry name" value="THIOSULFATE SULFURTRANSFERASE"/>
    <property type="match status" value="1"/>
</dbReference>
<keyword evidence="2" id="KW-0732">Signal</keyword>
<dbReference type="PANTHER" id="PTHR43855">
    <property type="entry name" value="THIOSULFATE SULFURTRANSFERASE"/>
    <property type="match status" value="1"/>
</dbReference>
<protein>
    <submittedName>
        <fullName evidence="4">Rhodanese-like domain-containing protein</fullName>
    </submittedName>
</protein>
<dbReference type="InterPro" id="IPR001763">
    <property type="entry name" value="Rhodanese-like_dom"/>
</dbReference>
<feature type="chain" id="PRO_5046339295" evidence="2">
    <location>
        <begin position="24"/>
        <end position="301"/>
    </location>
</feature>
<dbReference type="InterPro" id="IPR036873">
    <property type="entry name" value="Rhodanese-like_dom_sf"/>
</dbReference>
<sequence>MPLRTATAALCAALLAVAAPALAAAEDGWKKLLAPAELAERIDELVVIDIRSDKEYLTAHIPGAVNAPYPLWRGPEDNPGKPLTDAALTELLRGLGLTAETPVAVAYAGTDQSDFGAAARVYWTLKSAGLTRIAILNGGVRGWVAAGLGLGVEPVVREPSTASFALSDAWMADRADVAAAVKGERQAVLVDARPPAFFEAKRKHPAAAKAGTLEGARNLPQSGWFDGGAHEIAAAERVAALAGAAGIGEAGGEVVSFCNTGHWAATGWFAMSELAGVEGVKLYPESMVGWVNSGGAVTAGE</sequence>
<evidence type="ECO:0000313" key="4">
    <source>
        <dbReference type="EMBL" id="GMG84430.1"/>
    </source>
</evidence>
<evidence type="ECO:0000313" key="5">
    <source>
        <dbReference type="Proteomes" id="UP001239909"/>
    </source>
</evidence>
<dbReference type="Proteomes" id="UP001239909">
    <property type="component" value="Unassembled WGS sequence"/>
</dbReference>
<evidence type="ECO:0000256" key="1">
    <source>
        <dbReference type="ARBA" id="ARBA00022737"/>
    </source>
</evidence>
<evidence type="ECO:0000256" key="2">
    <source>
        <dbReference type="SAM" id="SignalP"/>
    </source>
</evidence>
<feature type="domain" description="Rhodanese" evidence="3">
    <location>
        <begin position="41"/>
        <end position="152"/>
    </location>
</feature>
<keyword evidence="5" id="KW-1185">Reference proteome</keyword>
<reference evidence="4 5" key="1">
    <citation type="submission" date="2023-04" db="EMBL/GenBank/DDBJ databases">
        <title>Marinoamorphus aggregata gen. nov., sp. Nov., isolate from tissue of brittle star Ophioplocus japonicus.</title>
        <authorList>
            <person name="Kawano K."/>
            <person name="Sawayama S."/>
            <person name="Nakagawa S."/>
        </authorList>
    </citation>
    <scope>NUCLEOTIDE SEQUENCE [LARGE SCALE GENOMIC DNA]</scope>
    <source>
        <strain evidence="4 5">NKW23</strain>
    </source>
</reference>
<dbReference type="CDD" id="cd01448">
    <property type="entry name" value="TST_Repeat_1"/>
    <property type="match status" value="1"/>
</dbReference>
<dbReference type="SUPFAM" id="SSF52821">
    <property type="entry name" value="Rhodanese/Cell cycle control phosphatase"/>
    <property type="match status" value="2"/>
</dbReference>
<organism evidence="4 5">
    <name type="scientific">Paralimibaculum aggregatum</name>
    <dbReference type="NCBI Taxonomy" id="3036245"/>
    <lineage>
        <taxon>Bacteria</taxon>
        <taxon>Pseudomonadati</taxon>
        <taxon>Pseudomonadota</taxon>
        <taxon>Alphaproteobacteria</taxon>
        <taxon>Rhodobacterales</taxon>
        <taxon>Paracoccaceae</taxon>
        <taxon>Paralimibaculum</taxon>
    </lineage>
</organism>
<dbReference type="RefSeq" id="WP_285673478.1">
    <property type="nucleotide sequence ID" value="NZ_BSYI01000036.1"/>
</dbReference>
<feature type="domain" description="Rhodanese" evidence="3">
    <location>
        <begin position="183"/>
        <end position="299"/>
    </location>
</feature>
<dbReference type="EMBL" id="BSYI01000036">
    <property type="protein sequence ID" value="GMG84430.1"/>
    <property type="molecule type" value="Genomic_DNA"/>
</dbReference>
<keyword evidence="1" id="KW-0677">Repeat</keyword>
<dbReference type="Gene3D" id="3.40.250.10">
    <property type="entry name" value="Rhodanese-like domain"/>
    <property type="match status" value="2"/>
</dbReference>
<dbReference type="Pfam" id="PF00581">
    <property type="entry name" value="Rhodanese"/>
    <property type="match status" value="2"/>
</dbReference>